<dbReference type="Pfam" id="PF01426">
    <property type="entry name" value="BAH"/>
    <property type="match status" value="1"/>
</dbReference>
<dbReference type="OrthoDB" id="336088at2759"/>
<dbReference type="InterPro" id="IPR019787">
    <property type="entry name" value="Znf_PHD-finger"/>
</dbReference>
<dbReference type="PROSITE" id="PS51293">
    <property type="entry name" value="SANT"/>
    <property type="match status" value="1"/>
</dbReference>
<evidence type="ECO:0000313" key="10">
    <source>
        <dbReference type="EMBL" id="CDK26454.1"/>
    </source>
</evidence>
<feature type="region of interest" description="Disordered" evidence="5">
    <location>
        <begin position="812"/>
        <end position="871"/>
    </location>
</feature>
<dbReference type="SMART" id="SM00249">
    <property type="entry name" value="PHD"/>
    <property type="match status" value="3"/>
</dbReference>
<dbReference type="CDD" id="cd15497">
    <property type="entry name" value="PHD1_Snt2p_like"/>
    <property type="match status" value="1"/>
</dbReference>
<keyword evidence="2 4" id="KW-0863">Zinc-finger</keyword>
<evidence type="ECO:0000259" key="7">
    <source>
        <dbReference type="PROSITE" id="PS51038"/>
    </source>
</evidence>
<dbReference type="GO" id="GO:0003682">
    <property type="term" value="F:chromatin binding"/>
    <property type="evidence" value="ECO:0007669"/>
    <property type="project" value="InterPro"/>
</dbReference>
<feature type="domain" description="BAH" evidence="7">
    <location>
        <begin position="148"/>
        <end position="269"/>
    </location>
</feature>
<keyword evidence="3" id="KW-0862">Zinc</keyword>
<feature type="region of interest" description="Disordered" evidence="5">
    <location>
        <begin position="490"/>
        <end position="533"/>
    </location>
</feature>
<dbReference type="RefSeq" id="XP_022458458.1">
    <property type="nucleotide sequence ID" value="XM_022602677.1"/>
</dbReference>
<evidence type="ECO:0000256" key="4">
    <source>
        <dbReference type="PROSITE-ProRule" id="PRU00146"/>
    </source>
</evidence>
<dbReference type="SUPFAM" id="SSF57903">
    <property type="entry name" value="FYVE/PHD zinc finger"/>
    <property type="match status" value="2"/>
</dbReference>
<gene>
    <name evidence="10" type="ORF">KUCA_T00002426001</name>
</gene>
<feature type="compositionally biased region" description="Basic and acidic residues" evidence="5">
    <location>
        <begin position="398"/>
        <end position="412"/>
    </location>
</feature>
<dbReference type="InterPro" id="IPR017884">
    <property type="entry name" value="SANT_dom"/>
</dbReference>
<reference evidence="10" key="2">
    <citation type="submission" date="2014-02" db="EMBL/GenBank/DDBJ databases">
        <title>Complete DNA sequence of /Kuraishia capsulata/ illustrates novel genomic features among budding yeasts (/Saccharomycotina/).</title>
        <authorList>
            <person name="Morales L."/>
            <person name="Noel B."/>
            <person name="Porcel B."/>
            <person name="Marcet-Houben M."/>
            <person name="Hullo M-F."/>
            <person name="Sacerdot C."/>
            <person name="Tekaia F."/>
            <person name="Leh-Louis V."/>
            <person name="Despons L."/>
            <person name="Khanna V."/>
            <person name="Aury J-M."/>
            <person name="Barbe V."/>
            <person name="Couloux A."/>
            <person name="Labadie K."/>
            <person name="Pelletier E."/>
            <person name="Souciet J-L."/>
            <person name="Boekhout T."/>
            <person name="Gabaldon T."/>
            <person name="Wincker P."/>
            <person name="Dujon B."/>
        </authorList>
    </citation>
    <scope>NUCLEOTIDE SEQUENCE</scope>
    <source>
        <strain evidence="10">CBS 1993</strain>
    </source>
</reference>
<sequence>MEVDSSKPEAALASTDKAQSPASSARPKRKTAAKVNYKESGENDDFSRFQTNEQSSKTTGSFKQPKKQQQNSKVKTSIPGPSSANGIVAPSNGNHSQSPTTPNGYLSVDDEIPLNWQPPIRSVDRFNHILDLKTAKVENNVLTMKDGTKVRKNDHIYMVCEPPGEPYYIARVTGFVKKDKANSTKNAKNFNFKVCWFYRPRDLNRHSVDSRLLYATLHSDECPIQSFRGLVTVKHKIDIKDLDQYRASANCFYFDKLYDRYMIKMYDVLPTVKLINLPTDYYKALNKRYEFVFVEVGRGSDLMTAPKNCEKCSQWCSSADSIDCHKCGKYYHMLCLDPPIFSKPKRGFGWYCAKCSRDLEIELHEKRGKMLEQSGSYQTDSDMELDSESMDDQASSDQDQRRAESEEDSVPKYERMAAQFLENDSKLSLKQRRDLEEWPYRYLGVHAKFEDALDLQDRPYPLAASRLGTRHQCTGIPEWFDHIVQYYDKTEPKGKPKKSAKTSKRAKGGSPSPSPEQDEKPLPPVPEEFKDLDPVEYPPWLQERPKGYVERGGHDTSVLMWRQPDSEEAQEMVATYVANCARYAESLGLLRDTPNFMDAILKVLLDNAYDPEKAIKVVAKFTRESLMEPTFSAEEVAKFEAAVRKHGSELYPVYKEVGSQSSANIVRFYYLWKKTPNGHAIWDNYEGRPKNRLKNQKSKGDLDDSGDDSAFDRQKVSKCSRDFECKHCHTTKSLQWFRVSGVSQDNKKEPMLALCFRCARLWRRYGVEWDDPSEVTKKQPQKSNWKRKVEAELLEDAERVLAARAKYRANPKKISGVQGASSPLKRKSVGDVNPEVEDLPVTPKKTKPDGGLPRLKIEKPKKKSSPVKQEQTDQAFTVVMDVPDISSVILRQKEQLLQIEKCKPENRLKERYDSKFKVPIPDFLEDEDAKKTANRPAAPKMPLLFHPSSRPCCVCRETNSPESVVICNNCGLNVHASCYGVKLFDSIDKDPFTKVWYCDVCSNDCHPVIRTQYSCSLCLAREVDHDSAIKGSKSAVPDALKRTENHRWCHVMCSMFSPHCTYGNAQMLQPIKGIEETLLQNVGKTCWACQTHGGSLTRCSLCPKNLHVTCALDIPGSVVKLIINTDVKDKTSLRVSGRGLVGKPRPAIVCNDHSAEELSQLNLVNFRDMATRGKQGESKTLIEWYMEDKADHEGLMGPKSRAAQYLRLQKINAELAPVVSIKSEDEQPKGTTSCGKCGTHLAFRWYNSENDLKLCHLCHSRASSEEEGDDIEIPNLLTAIRAPLNGSKFGISSPLDHIRIVPQEVHPGPSYKNGKVSISDLLD</sequence>
<feature type="domain" description="PHD-type" evidence="6">
    <location>
        <begin position="949"/>
        <end position="1004"/>
    </location>
</feature>
<evidence type="ECO:0000313" key="11">
    <source>
        <dbReference type="Proteomes" id="UP000019384"/>
    </source>
</evidence>
<dbReference type="InterPro" id="IPR013083">
    <property type="entry name" value="Znf_RING/FYVE/PHD"/>
</dbReference>
<dbReference type="PROSITE" id="PS50016">
    <property type="entry name" value="ZF_PHD_2"/>
    <property type="match status" value="2"/>
</dbReference>
<dbReference type="PROSITE" id="PS51038">
    <property type="entry name" value="BAH"/>
    <property type="match status" value="1"/>
</dbReference>
<feature type="domain" description="PHD-type" evidence="9">
    <location>
        <begin position="1012"/>
        <end position="1139"/>
    </location>
</feature>
<dbReference type="GeneID" id="34519846"/>
<evidence type="ECO:0000259" key="8">
    <source>
        <dbReference type="PROSITE" id="PS51293"/>
    </source>
</evidence>
<feature type="compositionally biased region" description="Polar residues" evidence="5">
    <location>
        <begin position="48"/>
        <end position="104"/>
    </location>
</feature>
<feature type="region of interest" description="Disordered" evidence="5">
    <location>
        <begin position="371"/>
        <end position="412"/>
    </location>
</feature>
<dbReference type="InterPro" id="IPR009057">
    <property type="entry name" value="Homeodomain-like_sf"/>
</dbReference>
<feature type="compositionally biased region" description="Basic and acidic residues" evidence="5">
    <location>
        <begin position="517"/>
        <end position="533"/>
    </location>
</feature>
<dbReference type="InterPro" id="IPR029617">
    <property type="entry name" value="Snt2"/>
</dbReference>
<dbReference type="Pfam" id="PF13832">
    <property type="entry name" value="zf-HC5HC2H_2"/>
    <property type="match status" value="1"/>
</dbReference>
<keyword evidence="1" id="KW-0479">Metal-binding</keyword>
<organism evidence="10 11">
    <name type="scientific">Kuraishia capsulata CBS 1993</name>
    <dbReference type="NCBI Taxonomy" id="1382522"/>
    <lineage>
        <taxon>Eukaryota</taxon>
        <taxon>Fungi</taxon>
        <taxon>Dikarya</taxon>
        <taxon>Ascomycota</taxon>
        <taxon>Saccharomycotina</taxon>
        <taxon>Pichiomycetes</taxon>
        <taxon>Pichiales</taxon>
        <taxon>Pichiaceae</taxon>
        <taxon>Kuraishia</taxon>
    </lineage>
</organism>
<feature type="domain" description="SANT" evidence="8">
    <location>
        <begin position="626"/>
        <end position="677"/>
    </location>
</feature>
<evidence type="ECO:0000256" key="1">
    <source>
        <dbReference type="ARBA" id="ARBA00022723"/>
    </source>
</evidence>
<reference evidence="10" key="1">
    <citation type="submission" date="2013-12" db="EMBL/GenBank/DDBJ databases">
        <authorList>
            <person name="Genoscope - CEA"/>
        </authorList>
    </citation>
    <scope>NUCLEOTIDE SEQUENCE</scope>
    <source>
        <strain evidence="10">CBS 1993</strain>
    </source>
</reference>
<evidence type="ECO:0000259" key="9">
    <source>
        <dbReference type="PROSITE" id="PS51805"/>
    </source>
</evidence>
<dbReference type="GO" id="GO:0036205">
    <property type="term" value="P:histone catabolic process"/>
    <property type="evidence" value="ECO:0007669"/>
    <property type="project" value="TreeGrafter"/>
</dbReference>
<protein>
    <recommendedName>
        <fullName evidence="12">BAH domain-containing protein</fullName>
    </recommendedName>
</protein>
<dbReference type="InterPro" id="IPR043151">
    <property type="entry name" value="BAH_sf"/>
</dbReference>
<dbReference type="GO" id="GO:0008270">
    <property type="term" value="F:zinc ion binding"/>
    <property type="evidence" value="ECO:0007669"/>
    <property type="project" value="UniProtKB-KW"/>
</dbReference>
<dbReference type="Gene3D" id="2.30.30.490">
    <property type="match status" value="1"/>
</dbReference>
<dbReference type="Proteomes" id="UP000019384">
    <property type="component" value="Unassembled WGS sequence"/>
</dbReference>
<dbReference type="InterPro" id="IPR001965">
    <property type="entry name" value="Znf_PHD"/>
</dbReference>
<proteinExistence type="predicted"/>
<dbReference type="PROSITE" id="PS51805">
    <property type="entry name" value="EPHD"/>
    <property type="match status" value="1"/>
</dbReference>
<feature type="compositionally biased region" description="Acidic residues" evidence="5">
    <location>
        <begin position="381"/>
        <end position="391"/>
    </location>
</feature>
<dbReference type="GO" id="GO:0004842">
    <property type="term" value="F:ubiquitin-protein transferase activity"/>
    <property type="evidence" value="ECO:0007669"/>
    <property type="project" value="TreeGrafter"/>
</dbReference>
<feature type="region of interest" description="Disordered" evidence="5">
    <location>
        <begin position="683"/>
        <end position="710"/>
    </location>
</feature>
<accession>W6MIX7</accession>
<dbReference type="SMART" id="SM00439">
    <property type="entry name" value="BAH"/>
    <property type="match status" value="1"/>
</dbReference>
<dbReference type="SUPFAM" id="SSF46689">
    <property type="entry name" value="Homeodomain-like"/>
    <property type="match status" value="1"/>
</dbReference>
<evidence type="ECO:0008006" key="12">
    <source>
        <dbReference type="Google" id="ProtNLM"/>
    </source>
</evidence>
<name>W6MIX7_9ASCO</name>
<dbReference type="EMBL" id="HG793127">
    <property type="protein sequence ID" value="CDK26454.1"/>
    <property type="molecule type" value="Genomic_DNA"/>
</dbReference>
<dbReference type="STRING" id="1382522.W6MIX7"/>
<evidence type="ECO:0000259" key="6">
    <source>
        <dbReference type="PROSITE" id="PS50016"/>
    </source>
</evidence>
<dbReference type="HOGENOM" id="CLU_001514_2_0_1"/>
<dbReference type="Pfam" id="PF00628">
    <property type="entry name" value="PHD"/>
    <property type="match status" value="2"/>
</dbReference>
<feature type="domain" description="PHD-type" evidence="6">
    <location>
        <begin position="306"/>
        <end position="358"/>
    </location>
</feature>
<feature type="compositionally biased region" description="Basic residues" evidence="5">
    <location>
        <begin position="495"/>
        <end position="507"/>
    </location>
</feature>
<evidence type="ECO:0000256" key="3">
    <source>
        <dbReference type="ARBA" id="ARBA00022833"/>
    </source>
</evidence>
<dbReference type="Gene3D" id="1.10.10.60">
    <property type="entry name" value="Homeodomain-like"/>
    <property type="match status" value="1"/>
</dbReference>
<keyword evidence="11" id="KW-1185">Reference proteome</keyword>
<dbReference type="PANTHER" id="PTHR47672:SF1">
    <property type="entry name" value="E3 UBIQUITIN-PROTEIN LIGASE SNT2"/>
    <property type="match status" value="1"/>
</dbReference>
<dbReference type="Gene3D" id="3.30.40.10">
    <property type="entry name" value="Zinc/RING finger domain, C3HC4 (zinc finger)"/>
    <property type="match status" value="2"/>
</dbReference>
<dbReference type="InterPro" id="IPR001025">
    <property type="entry name" value="BAH_dom"/>
</dbReference>
<evidence type="ECO:0000256" key="2">
    <source>
        <dbReference type="ARBA" id="ARBA00022771"/>
    </source>
</evidence>
<dbReference type="InterPro" id="IPR011011">
    <property type="entry name" value="Znf_FYVE_PHD"/>
</dbReference>
<dbReference type="InterPro" id="IPR034732">
    <property type="entry name" value="EPHD"/>
</dbReference>
<dbReference type="PANTHER" id="PTHR47672">
    <property type="entry name" value="E3 UBIQUITIN-PROTEIN LIGASE SNT2"/>
    <property type="match status" value="1"/>
</dbReference>
<feature type="compositionally biased region" description="Basic and acidic residues" evidence="5">
    <location>
        <begin position="36"/>
        <end position="47"/>
    </location>
</feature>
<evidence type="ECO:0000256" key="5">
    <source>
        <dbReference type="SAM" id="MobiDB-lite"/>
    </source>
</evidence>
<feature type="region of interest" description="Disordered" evidence="5">
    <location>
        <begin position="1"/>
        <end position="105"/>
    </location>
</feature>
<dbReference type="GO" id="GO:0048189">
    <property type="term" value="C:Lid2 complex"/>
    <property type="evidence" value="ECO:0007669"/>
    <property type="project" value="TreeGrafter"/>
</dbReference>